<dbReference type="PANTHER" id="PTHR37807:SF3">
    <property type="entry name" value="OS07G0160300 PROTEIN"/>
    <property type="match status" value="1"/>
</dbReference>
<sequence length="204" mass="22001">MPPADAPRAHPVLVLLNGPPGCGKSTLATRYAADHPLTLALDIDRVRAMLGDWRRHPTEAGLAARELALVAARTHLRAGHDVVVPQLLARPDFLVRLERLAAEVGAPFVEIVLLDTREAARRRFVDRTARAETRDHVEAAAALDAAGGLDELDAMYDRLVAMLADRPAAHRVPSVEGDVDGTYAAVLAVVRDAVAEAARRDRLT</sequence>
<name>A0A7W3ITR4_9ACTN</name>
<dbReference type="PANTHER" id="PTHR37807">
    <property type="entry name" value="OS07G0160300 PROTEIN"/>
    <property type="match status" value="1"/>
</dbReference>
<protein>
    <submittedName>
        <fullName evidence="1">Putative kinase</fullName>
    </submittedName>
</protein>
<dbReference type="Pfam" id="PF13671">
    <property type="entry name" value="AAA_33"/>
    <property type="match status" value="1"/>
</dbReference>
<evidence type="ECO:0000313" key="2">
    <source>
        <dbReference type="Proteomes" id="UP000523079"/>
    </source>
</evidence>
<gene>
    <name evidence="1" type="ORF">FHX74_002638</name>
</gene>
<keyword evidence="1" id="KW-0808">Transferase</keyword>
<dbReference type="EMBL" id="JACGWT010000004">
    <property type="protein sequence ID" value="MBA8795010.1"/>
    <property type="molecule type" value="Genomic_DNA"/>
</dbReference>
<accession>A0A7W3ITR4</accession>
<organism evidence="1 2">
    <name type="scientific">Microlunatus kandeliicorticis</name>
    <dbReference type="NCBI Taxonomy" id="1759536"/>
    <lineage>
        <taxon>Bacteria</taxon>
        <taxon>Bacillati</taxon>
        <taxon>Actinomycetota</taxon>
        <taxon>Actinomycetes</taxon>
        <taxon>Propionibacteriales</taxon>
        <taxon>Propionibacteriaceae</taxon>
        <taxon>Microlunatus</taxon>
    </lineage>
</organism>
<dbReference type="AlphaFoldDB" id="A0A7W3ITR4"/>
<comment type="caution">
    <text evidence="1">The sequence shown here is derived from an EMBL/GenBank/DDBJ whole genome shotgun (WGS) entry which is preliminary data.</text>
</comment>
<dbReference type="RefSeq" id="WP_182560628.1">
    <property type="nucleotide sequence ID" value="NZ_JACGWT010000004.1"/>
</dbReference>
<dbReference type="SUPFAM" id="SSF52540">
    <property type="entry name" value="P-loop containing nucleoside triphosphate hydrolases"/>
    <property type="match status" value="1"/>
</dbReference>
<keyword evidence="2" id="KW-1185">Reference proteome</keyword>
<keyword evidence="1" id="KW-0418">Kinase</keyword>
<reference evidence="1 2" key="1">
    <citation type="submission" date="2020-07" db="EMBL/GenBank/DDBJ databases">
        <title>Sequencing the genomes of 1000 actinobacteria strains.</title>
        <authorList>
            <person name="Klenk H.-P."/>
        </authorList>
    </citation>
    <scope>NUCLEOTIDE SEQUENCE [LARGE SCALE GENOMIC DNA]</scope>
    <source>
        <strain evidence="1 2">DSM 100723</strain>
    </source>
</reference>
<dbReference type="Proteomes" id="UP000523079">
    <property type="component" value="Unassembled WGS sequence"/>
</dbReference>
<dbReference type="Gene3D" id="3.40.50.300">
    <property type="entry name" value="P-loop containing nucleotide triphosphate hydrolases"/>
    <property type="match status" value="1"/>
</dbReference>
<proteinExistence type="predicted"/>
<dbReference type="InterPro" id="IPR027417">
    <property type="entry name" value="P-loop_NTPase"/>
</dbReference>
<evidence type="ECO:0000313" key="1">
    <source>
        <dbReference type="EMBL" id="MBA8795010.1"/>
    </source>
</evidence>
<dbReference type="GO" id="GO:0016301">
    <property type="term" value="F:kinase activity"/>
    <property type="evidence" value="ECO:0007669"/>
    <property type="project" value="UniProtKB-KW"/>
</dbReference>